<protein>
    <submittedName>
        <fullName evidence="3">Uncharacterized protein</fullName>
    </submittedName>
</protein>
<dbReference type="Proteomes" id="UP000015453">
    <property type="component" value="Unassembled WGS sequence"/>
</dbReference>
<evidence type="ECO:0000313" key="3">
    <source>
        <dbReference type="EMBL" id="EPS67534.1"/>
    </source>
</evidence>
<evidence type="ECO:0000256" key="2">
    <source>
        <dbReference type="SAM" id="MobiDB-lite"/>
    </source>
</evidence>
<keyword evidence="4" id="KW-1185">Reference proteome</keyword>
<dbReference type="EMBL" id="AUSU01003068">
    <property type="protein sequence ID" value="EPS67534.1"/>
    <property type="molecule type" value="Genomic_DNA"/>
</dbReference>
<feature type="non-terminal residue" evidence="3">
    <location>
        <position position="163"/>
    </location>
</feature>
<dbReference type="PANTHER" id="PTHR15243:SF0">
    <property type="entry name" value="SERINE_THREONINE-PROTEIN KINASE 19"/>
    <property type="match status" value="1"/>
</dbReference>
<gene>
    <name evidence="3" type="ORF">M569_07241</name>
</gene>
<reference evidence="3 4" key="1">
    <citation type="journal article" date="2013" name="BMC Genomics">
        <title>The miniature genome of a carnivorous plant Genlisea aurea contains a low number of genes and short non-coding sequences.</title>
        <authorList>
            <person name="Leushkin E.V."/>
            <person name="Sutormin R.A."/>
            <person name="Nabieva E.R."/>
            <person name="Penin A.A."/>
            <person name="Kondrashov A.S."/>
            <person name="Logacheva M.D."/>
        </authorList>
    </citation>
    <scope>NUCLEOTIDE SEQUENCE [LARGE SCALE GENOMIC DNA]</scope>
</reference>
<comment type="similarity">
    <text evidence="1">Belongs to the STK19 family.</text>
</comment>
<proteinExistence type="inferred from homology"/>
<name>S8CK28_9LAMI</name>
<organism evidence="3 4">
    <name type="scientific">Genlisea aurea</name>
    <dbReference type="NCBI Taxonomy" id="192259"/>
    <lineage>
        <taxon>Eukaryota</taxon>
        <taxon>Viridiplantae</taxon>
        <taxon>Streptophyta</taxon>
        <taxon>Embryophyta</taxon>
        <taxon>Tracheophyta</taxon>
        <taxon>Spermatophyta</taxon>
        <taxon>Magnoliopsida</taxon>
        <taxon>eudicotyledons</taxon>
        <taxon>Gunneridae</taxon>
        <taxon>Pentapetalae</taxon>
        <taxon>asterids</taxon>
        <taxon>lamiids</taxon>
        <taxon>Lamiales</taxon>
        <taxon>Lentibulariaceae</taxon>
        <taxon>Genlisea</taxon>
    </lineage>
</organism>
<feature type="region of interest" description="Disordered" evidence="2">
    <location>
        <begin position="1"/>
        <end position="24"/>
    </location>
</feature>
<dbReference type="InterPro" id="IPR018865">
    <property type="entry name" value="STK19-like"/>
</dbReference>
<dbReference type="PANTHER" id="PTHR15243">
    <property type="entry name" value="SERINE/THREONINE-PROTEIN KINASE 19"/>
    <property type="match status" value="1"/>
</dbReference>
<sequence length="163" mass="18912">MKKRSLELDPSTGGKRSRCEDFEPSESDSKALTTLVVCTEEEDLIFNETLVALQMMRAQFPRIEKVSIQPFILQTQLYSSLKDRTQVDRELESLRRDGVLRVFKLNTGQDDHAVMFIDDYINQIDVVVKKMDEKKQSDRLHVFSSFKTHVLRSKLDTSISHDE</sequence>
<accession>S8CK28</accession>
<evidence type="ECO:0000313" key="4">
    <source>
        <dbReference type="Proteomes" id="UP000015453"/>
    </source>
</evidence>
<evidence type="ECO:0000256" key="1">
    <source>
        <dbReference type="ARBA" id="ARBA00093458"/>
    </source>
</evidence>
<dbReference type="AlphaFoldDB" id="S8CK28"/>
<dbReference type="Pfam" id="PF10494">
    <property type="entry name" value="Stk19"/>
    <property type="match status" value="1"/>
</dbReference>
<dbReference type="OrthoDB" id="10261701at2759"/>
<comment type="caution">
    <text evidence="3">The sequence shown here is derived from an EMBL/GenBank/DDBJ whole genome shotgun (WGS) entry which is preliminary data.</text>
</comment>